<evidence type="ECO:0000313" key="3">
    <source>
        <dbReference type="Proteomes" id="UP000008827"/>
    </source>
</evidence>
<dbReference type="InParanoid" id="A0A0R0HL97"/>
<reference evidence="1 2" key="1">
    <citation type="journal article" date="2010" name="Nature">
        <title>Genome sequence of the palaeopolyploid soybean.</title>
        <authorList>
            <person name="Schmutz J."/>
            <person name="Cannon S.B."/>
            <person name="Schlueter J."/>
            <person name="Ma J."/>
            <person name="Mitros T."/>
            <person name="Nelson W."/>
            <person name="Hyten D.L."/>
            <person name="Song Q."/>
            <person name="Thelen J.J."/>
            <person name="Cheng J."/>
            <person name="Xu D."/>
            <person name="Hellsten U."/>
            <person name="May G.D."/>
            <person name="Yu Y."/>
            <person name="Sakurai T."/>
            <person name="Umezawa T."/>
            <person name="Bhattacharyya M.K."/>
            <person name="Sandhu D."/>
            <person name="Valliyodan B."/>
            <person name="Lindquist E."/>
            <person name="Peto M."/>
            <person name="Grant D."/>
            <person name="Shu S."/>
            <person name="Goodstein D."/>
            <person name="Barry K."/>
            <person name="Futrell-Griggs M."/>
            <person name="Abernathy B."/>
            <person name="Du J."/>
            <person name="Tian Z."/>
            <person name="Zhu L."/>
            <person name="Gill N."/>
            <person name="Joshi T."/>
            <person name="Libault M."/>
            <person name="Sethuraman A."/>
            <person name="Zhang X.-C."/>
            <person name="Shinozaki K."/>
            <person name="Nguyen H.T."/>
            <person name="Wing R.A."/>
            <person name="Cregan P."/>
            <person name="Specht J."/>
            <person name="Grimwood J."/>
            <person name="Rokhsar D."/>
            <person name="Stacey G."/>
            <person name="Shoemaker R.C."/>
            <person name="Jackson S.A."/>
        </authorList>
    </citation>
    <scope>NUCLEOTIDE SEQUENCE [LARGE SCALE GENOMIC DNA]</scope>
    <source>
        <strain evidence="2">cv. Williams 82</strain>
        <tissue evidence="1">Callus</tissue>
    </source>
</reference>
<evidence type="ECO:0000313" key="1">
    <source>
        <dbReference type="EMBL" id="KRH28312.1"/>
    </source>
</evidence>
<dbReference type="EnsemblPlants" id="KRH28312">
    <property type="protein sequence ID" value="KRH28312"/>
    <property type="gene ID" value="GLYMA_11G044900"/>
</dbReference>
<sequence length="39" mass="4551">MSAQALGLKGRLLKITDYCMFKHFVLCLNIASYTDKMYY</sequence>
<dbReference type="Proteomes" id="UP000008827">
    <property type="component" value="Chromosome 11"/>
</dbReference>
<dbReference type="AlphaFoldDB" id="A0A0R0HL97"/>
<name>A0A0R0HL97_SOYBN</name>
<gene>
    <name evidence="1" type="ORF">GLYMA_11G044900</name>
</gene>
<protein>
    <submittedName>
        <fullName evidence="1 2">Uncharacterized protein</fullName>
    </submittedName>
</protein>
<accession>A0A0R0HL97</accession>
<dbReference type="Gramene" id="KRH28312">
    <property type="protein sequence ID" value="KRH28312"/>
    <property type="gene ID" value="GLYMA_11G044900"/>
</dbReference>
<organism evidence="1">
    <name type="scientific">Glycine max</name>
    <name type="common">Soybean</name>
    <name type="synonym">Glycine hispida</name>
    <dbReference type="NCBI Taxonomy" id="3847"/>
    <lineage>
        <taxon>Eukaryota</taxon>
        <taxon>Viridiplantae</taxon>
        <taxon>Streptophyta</taxon>
        <taxon>Embryophyta</taxon>
        <taxon>Tracheophyta</taxon>
        <taxon>Spermatophyta</taxon>
        <taxon>Magnoliopsida</taxon>
        <taxon>eudicotyledons</taxon>
        <taxon>Gunneridae</taxon>
        <taxon>Pentapetalae</taxon>
        <taxon>rosids</taxon>
        <taxon>fabids</taxon>
        <taxon>Fabales</taxon>
        <taxon>Fabaceae</taxon>
        <taxon>Papilionoideae</taxon>
        <taxon>50 kb inversion clade</taxon>
        <taxon>NPAAA clade</taxon>
        <taxon>indigoferoid/millettioid clade</taxon>
        <taxon>Phaseoleae</taxon>
        <taxon>Glycine</taxon>
        <taxon>Glycine subgen. Soja</taxon>
    </lineage>
</organism>
<proteinExistence type="predicted"/>
<reference evidence="2" key="2">
    <citation type="submission" date="2018-02" db="UniProtKB">
        <authorList>
            <consortium name="EnsemblPlants"/>
        </authorList>
    </citation>
    <scope>IDENTIFICATION</scope>
    <source>
        <strain evidence="2">Williams 82</strain>
    </source>
</reference>
<reference evidence="1" key="3">
    <citation type="submission" date="2018-07" db="EMBL/GenBank/DDBJ databases">
        <title>WGS assembly of Glycine max.</title>
        <authorList>
            <person name="Schmutz J."/>
            <person name="Cannon S."/>
            <person name="Schlueter J."/>
            <person name="Ma J."/>
            <person name="Mitros T."/>
            <person name="Nelson W."/>
            <person name="Hyten D."/>
            <person name="Song Q."/>
            <person name="Thelen J."/>
            <person name="Cheng J."/>
            <person name="Xu D."/>
            <person name="Hellsten U."/>
            <person name="May G."/>
            <person name="Yu Y."/>
            <person name="Sakurai T."/>
            <person name="Umezawa T."/>
            <person name="Bhattacharyya M."/>
            <person name="Sandhu D."/>
            <person name="Valliyodan B."/>
            <person name="Lindquist E."/>
            <person name="Peto M."/>
            <person name="Grant D."/>
            <person name="Shu S."/>
            <person name="Goodstein D."/>
            <person name="Barry K."/>
            <person name="Futrell-Griggs M."/>
            <person name="Abernathy B."/>
            <person name="Du J."/>
            <person name="Tian Z."/>
            <person name="Zhu L."/>
            <person name="Gill N."/>
            <person name="Joshi T."/>
            <person name="Libault M."/>
            <person name="Sethuraman A."/>
            <person name="Zhang X."/>
            <person name="Shinozaki K."/>
            <person name="Nguyen H."/>
            <person name="Wing R."/>
            <person name="Cregan P."/>
            <person name="Specht J."/>
            <person name="Grimwood J."/>
            <person name="Rokhsar D."/>
            <person name="Stacey G."/>
            <person name="Shoemaker R."/>
            <person name="Jackson S."/>
        </authorList>
    </citation>
    <scope>NUCLEOTIDE SEQUENCE</scope>
    <source>
        <tissue evidence="1">Callus</tissue>
    </source>
</reference>
<keyword evidence="3" id="KW-1185">Reference proteome</keyword>
<dbReference type="EMBL" id="CM000844">
    <property type="protein sequence ID" value="KRH28312.1"/>
    <property type="molecule type" value="Genomic_DNA"/>
</dbReference>
<evidence type="ECO:0000313" key="2">
    <source>
        <dbReference type="EnsemblPlants" id="KRH28312"/>
    </source>
</evidence>